<feature type="compositionally biased region" description="Basic and acidic residues" evidence="2">
    <location>
        <begin position="1422"/>
        <end position="1436"/>
    </location>
</feature>
<organism evidence="3 4">
    <name type="scientific">Blattamonas nauphoetae</name>
    <dbReference type="NCBI Taxonomy" id="2049346"/>
    <lineage>
        <taxon>Eukaryota</taxon>
        <taxon>Metamonada</taxon>
        <taxon>Preaxostyla</taxon>
        <taxon>Oxymonadida</taxon>
        <taxon>Blattamonas</taxon>
    </lineage>
</organism>
<feature type="compositionally biased region" description="Basic and acidic residues" evidence="2">
    <location>
        <begin position="509"/>
        <end position="533"/>
    </location>
</feature>
<feature type="region of interest" description="Disordered" evidence="2">
    <location>
        <begin position="509"/>
        <end position="569"/>
    </location>
</feature>
<feature type="compositionally biased region" description="Basic and acidic residues" evidence="2">
    <location>
        <begin position="1382"/>
        <end position="1393"/>
    </location>
</feature>
<feature type="compositionally biased region" description="Basic and acidic residues" evidence="2">
    <location>
        <begin position="1275"/>
        <end position="1296"/>
    </location>
</feature>
<feature type="region of interest" description="Disordered" evidence="2">
    <location>
        <begin position="251"/>
        <end position="357"/>
    </location>
</feature>
<feature type="compositionally biased region" description="Basic and acidic residues" evidence="2">
    <location>
        <begin position="1315"/>
        <end position="1331"/>
    </location>
</feature>
<feature type="compositionally biased region" description="Acidic residues" evidence="2">
    <location>
        <begin position="1203"/>
        <end position="1212"/>
    </location>
</feature>
<accession>A0ABQ9X5D2</accession>
<feature type="coiled-coil region" evidence="1">
    <location>
        <begin position="784"/>
        <end position="823"/>
    </location>
</feature>
<feature type="compositionally biased region" description="Polar residues" evidence="2">
    <location>
        <begin position="1493"/>
        <end position="1505"/>
    </location>
</feature>
<feature type="compositionally biased region" description="Basic and acidic residues" evidence="2">
    <location>
        <begin position="393"/>
        <end position="431"/>
    </location>
</feature>
<feature type="compositionally biased region" description="Basic and acidic residues" evidence="2">
    <location>
        <begin position="256"/>
        <end position="299"/>
    </location>
</feature>
<feature type="compositionally biased region" description="Polar residues" evidence="2">
    <location>
        <begin position="644"/>
        <end position="654"/>
    </location>
</feature>
<feature type="compositionally biased region" description="Basic and acidic residues" evidence="2">
    <location>
        <begin position="974"/>
        <end position="1007"/>
    </location>
</feature>
<dbReference type="Proteomes" id="UP001281761">
    <property type="component" value="Unassembled WGS sequence"/>
</dbReference>
<feature type="compositionally biased region" description="Basic and acidic residues" evidence="2">
    <location>
        <begin position="1213"/>
        <end position="1224"/>
    </location>
</feature>
<feature type="compositionally biased region" description="Basic and acidic residues" evidence="2">
    <location>
        <begin position="1018"/>
        <end position="1030"/>
    </location>
</feature>
<feature type="region of interest" description="Disordered" evidence="2">
    <location>
        <begin position="903"/>
        <end position="1071"/>
    </location>
</feature>
<feature type="compositionally biased region" description="Polar residues" evidence="2">
    <location>
        <begin position="40"/>
        <end position="65"/>
    </location>
</feature>
<feature type="region of interest" description="Disordered" evidence="2">
    <location>
        <begin position="1099"/>
        <end position="1505"/>
    </location>
</feature>
<feature type="compositionally biased region" description="Basic and acidic residues" evidence="2">
    <location>
        <begin position="325"/>
        <end position="346"/>
    </location>
</feature>
<protein>
    <submittedName>
        <fullName evidence="3">Uncharacterized protein</fullName>
    </submittedName>
</protein>
<feature type="region of interest" description="Disordered" evidence="2">
    <location>
        <begin position="1528"/>
        <end position="1562"/>
    </location>
</feature>
<reference evidence="3 4" key="1">
    <citation type="journal article" date="2022" name="bioRxiv">
        <title>Genomics of Preaxostyla Flagellates Illuminates Evolutionary Transitions and the Path Towards Mitochondrial Loss.</title>
        <authorList>
            <person name="Novak L.V.F."/>
            <person name="Treitli S.C."/>
            <person name="Pyrih J."/>
            <person name="Halakuc P."/>
            <person name="Pipaliya S.V."/>
            <person name="Vacek V."/>
            <person name="Brzon O."/>
            <person name="Soukal P."/>
            <person name="Eme L."/>
            <person name="Dacks J.B."/>
            <person name="Karnkowska A."/>
            <person name="Elias M."/>
            <person name="Hampl V."/>
        </authorList>
    </citation>
    <scope>NUCLEOTIDE SEQUENCE [LARGE SCALE GENOMIC DNA]</scope>
    <source>
        <strain evidence="3">NAU3</strain>
        <tissue evidence="3">Gut</tissue>
    </source>
</reference>
<feature type="compositionally biased region" description="Basic and acidic residues" evidence="2">
    <location>
        <begin position="1099"/>
        <end position="1142"/>
    </location>
</feature>
<feature type="compositionally biased region" description="Basic and acidic residues" evidence="2">
    <location>
        <begin position="911"/>
        <end position="965"/>
    </location>
</feature>
<sequence>MSEIPFSEILKLCRTLNLAPITIDNLLEWNVITEGEVPSVPSTPQQETGATPSSLTQSPSATFIQPSPPTQDKKLILSFEQWNSMIDHPAFYRLNNNSTNKRSGTQNADALRVCINLLSPRGFSQPLIRRCVQAYEIFEEQDGIDLSQPGALINTLHTSRLLIAPSQLNHLINYLPSPMPLSSFLALAGLCTVNPFKGQSKGRYQQSSQVVWDGVIITDEGQAMKVLEKQWQKEKEERGIVDNPEEMKMLRRRWKDPHIPGRAEGNKGIKIKEDENDRKEREERERREEEKKREKEAKTDTPPNLTHAMFSEVPQKTWVGVDPRVVTELDRLKEESEQKGEKRKDGMPPLSLKLTDINKTPLSTSLIHLKSGSASVYSPNALSDSLSYLSSQKRKEEKRARDKERWKAGDERQEVSESSDNQRETTRERTAKSSSPSRKSPSFERPHTIQQDITEADRIKIFREMVWEGEKKTVVVADRSKFDNDTRQLGTMPEWKTIVRQVKKRPKLELMTEKGRRRQEYEMLQKEREEEGRRRRKKNESEMLNTGTLKKKDEKARSESPPLPSHRTYHVFADPNVTYGLERTKAQIVQEQLSCVIPNPQFLRDCYFPLEMPRPPRQFRMEGVVDDPRSNHHSPSPNSDSELDSPNTQTSSQPTDDHVVFPLPASEVPASDMLVTVPTNQLPPLLVTVPSPPPSKRFNQLHWADIGGSKFVSEDEITEIVVDHGDKWKGAPQRKGENRFYTTSQDHLNALSRPFNMHLREKRRADRRNEAEEKRNSKWQGRDINMTEEEIEAIEEKRRMRRKKEREEEDEELEKKYRDENCTFKPQITQSSFFFAAQKRKEKEKEDKRSRIEKMSFFSMSNMSQDFEEGGSLMGQALSHSHTNKEKGGVYRGVNDYTEQSMKSRGMGFIKRNDPARNVSKSESRGRREGRGREEFLARSPENGEKSREELAREVREKHFRENKLQRSIALFESKMKDQQSNFRQKEEHERRRSEEQERTRSMRESQRLALETGQDTSRTELQPHSREMRGGSMTGRSASVGRRASPLPLFAFPRESKVGNKKGKKGEEELSQLTLYQKRLIAGEEYAIGKEVLMERTEEKKEKEEEMMRQVRRTWREKERRRTSEEERRKEKERTLREGTRRMTQTTEARSEVPPQIEEEERSTESPTDFDANQLQNDESAGDDEVQQMLEVNEMSVFRKDEEDDGEEEEGGQVKERGDERKSLSPPALPSATPVTIHRLTTITPMTEDGAHQTDEGNNENEEERVVKRFVHPIRYERIEGRTLEPRQRTWDRPNENQARPHPSRRNGQNVGVERLRLDDDGSDEERAQVGDDEDNIFSSRRRPRPGTDPSRSSYAPQKWRRTDRADDEATDSPQRKRRQEPKPKTLDRDSIVKQVHRLIVENGETGRNVRVEEEDGEGEEERRWKRRLGEDRERGRRRHNPMSQSVRLPPLTLSADPDQTGPLTQRDSSRPQRSRLNPMSASFSSSQSAQPRKSNVSVEFRSTINPSQYEIYRPAKKQHLYFESALTSRREEQDEAEEGEVDSRDGRRRAKFGLSQGRTRDDGIDECVVQMDKAPAVRRVRV</sequence>
<feature type="compositionally biased region" description="Polar residues" evidence="2">
    <location>
        <begin position="1166"/>
        <end position="1180"/>
    </location>
</feature>
<feature type="compositionally biased region" description="Low complexity" evidence="2">
    <location>
        <begin position="1482"/>
        <end position="1492"/>
    </location>
</feature>
<keyword evidence="4" id="KW-1185">Reference proteome</keyword>
<gene>
    <name evidence="3" type="ORF">BLNAU_18067</name>
</gene>
<evidence type="ECO:0000313" key="4">
    <source>
        <dbReference type="Proteomes" id="UP001281761"/>
    </source>
</evidence>
<evidence type="ECO:0000256" key="2">
    <source>
        <dbReference type="SAM" id="MobiDB-lite"/>
    </source>
</evidence>
<comment type="caution">
    <text evidence="3">The sequence shown here is derived from an EMBL/GenBank/DDBJ whole genome shotgun (WGS) entry which is preliminary data.</text>
</comment>
<dbReference type="EMBL" id="JARBJD010000213">
    <property type="protein sequence ID" value="KAK2946981.1"/>
    <property type="molecule type" value="Genomic_DNA"/>
</dbReference>
<feature type="region of interest" description="Disordered" evidence="2">
    <location>
        <begin position="370"/>
        <end position="455"/>
    </location>
</feature>
<feature type="region of interest" description="Disordered" evidence="2">
    <location>
        <begin position="753"/>
        <end position="782"/>
    </location>
</feature>
<feature type="compositionally biased region" description="Basic and acidic residues" evidence="2">
    <location>
        <begin position="763"/>
        <end position="776"/>
    </location>
</feature>
<keyword evidence="1" id="KW-0175">Coiled coil</keyword>
<proteinExistence type="predicted"/>
<feature type="compositionally biased region" description="Polar residues" evidence="2">
    <location>
        <begin position="370"/>
        <end position="391"/>
    </location>
</feature>
<name>A0ABQ9X5D2_9EUKA</name>
<evidence type="ECO:0000313" key="3">
    <source>
        <dbReference type="EMBL" id="KAK2946981.1"/>
    </source>
</evidence>
<feature type="region of interest" description="Disordered" evidence="2">
    <location>
        <begin position="620"/>
        <end position="662"/>
    </location>
</feature>
<evidence type="ECO:0000256" key="1">
    <source>
        <dbReference type="SAM" id="Coils"/>
    </source>
</evidence>
<feature type="region of interest" description="Disordered" evidence="2">
    <location>
        <begin position="37"/>
        <end position="68"/>
    </location>
</feature>